<keyword evidence="1" id="KW-1133">Transmembrane helix</keyword>
<dbReference type="AlphaFoldDB" id="A0A841CZK2"/>
<feature type="transmembrane region" description="Helical" evidence="1">
    <location>
        <begin position="42"/>
        <end position="67"/>
    </location>
</feature>
<feature type="transmembrane region" description="Helical" evidence="1">
    <location>
        <begin position="182"/>
        <end position="202"/>
    </location>
</feature>
<dbReference type="RefSeq" id="WP_184938206.1">
    <property type="nucleotide sequence ID" value="NZ_BAAAWZ010000001.1"/>
</dbReference>
<feature type="transmembrane region" description="Helical" evidence="1">
    <location>
        <begin position="88"/>
        <end position="108"/>
    </location>
</feature>
<keyword evidence="3" id="KW-1185">Reference proteome</keyword>
<protein>
    <submittedName>
        <fullName evidence="2">Uncharacterized protein</fullName>
    </submittedName>
</protein>
<reference evidence="2 3" key="1">
    <citation type="submission" date="2020-08" db="EMBL/GenBank/DDBJ databases">
        <title>Genomic Encyclopedia of Type Strains, Phase III (KMG-III): the genomes of soil and plant-associated and newly described type strains.</title>
        <authorList>
            <person name="Whitman W."/>
        </authorList>
    </citation>
    <scope>NUCLEOTIDE SEQUENCE [LARGE SCALE GENOMIC DNA]</scope>
    <source>
        <strain evidence="2 3">CECT 3303</strain>
    </source>
</reference>
<feature type="transmembrane region" description="Helical" evidence="1">
    <location>
        <begin position="374"/>
        <end position="392"/>
    </location>
</feature>
<evidence type="ECO:0000256" key="1">
    <source>
        <dbReference type="SAM" id="Phobius"/>
    </source>
</evidence>
<feature type="transmembrane region" description="Helical" evidence="1">
    <location>
        <begin position="243"/>
        <end position="268"/>
    </location>
</feature>
<keyword evidence="1" id="KW-0812">Transmembrane</keyword>
<keyword evidence="1" id="KW-0472">Membrane</keyword>
<dbReference type="EMBL" id="JACHJJ010000001">
    <property type="protein sequence ID" value="MBB5961417.1"/>
    <property type="molecule type" value="Genomic_DNA"/>
</dbReference>
<name>A0A841CZK2_PLAVE</name>
<sequence length="404" mass="43269">MHALRILGACALPLVIWFSAGQAVRAALMWAATEVAHGDHRQVRLVVTMLVFVLIVLTELVVLVGMVRSVRGALREVRVRRAGDEADEGMLGALGRVTLVFATVYLAWGFHEEAARELIALDTMKWLDHDVKGAFAGIGGEAGTLLAGLDVWVSAVIAGVAYALRTLFGLRHAGTGGTRSGMLAAVSELAFSFYGLNMAFALTSGFAEWLGDRVVAARAGDWLEQADRVIPGWKALREGTAQVWPLVVDALVAPLAWLAITALVYGAFAEDTRAVLKGTRLEAVTGRMDNAHKLTRTTAAGTMIGFRERWLSILNAFRLVARGGAVLTGMFCLCHVAIRVGADYADRGVRTLVGSDFPHFWLLFGSPLDFARELVVGVLTVCLLAAAFDIAATRAREAGKAITA</sequence>
<dbReference type="Proteomes" id="UP000562352">
    <property type="component" value="Unassembled WGS sequence"/>
</dbReference>
<feature type="transmembrane region" description="Helical" evidence="1">
    <location>
        <begin position="319"/>
        <end position="338"/>
    </location>
</feature>
<comment type="caution">
    <text evidence="2">The sequence shown here is derived from an EMBL/GenBank/DDBJ whole genome shotgun (WGS) entry which is preliminary data.</text>
</comment>
<gene>
    <name evidence="2" type="ORF">FHS22_000655</name>
</gene>
<accession>A0A841CZK2</accession>
<evidence type="ECO:0000313" key="3">
    <source>
        <dbReference type="Proteomes" id="UP000562352"/>
    </source>
</evidence>
<proteinExistence type="predicted"/>
<evidence type="ECO:0000313" key="2">
    <source>
        <dbReference type="EMBL" id="MBB5961417.1"/>
    </source>
</evidence>
<organism evidence="2 3">
    <name type="scientific">Planomonospora venezuelensis</name>
    <dbReference type="NCBI Taxonomy" id="1999"/>
    <lineage>
        <taxon>Bacteria</taxon>
        <taxon>Bacillati</taxon>
        <taxon>Actinomycetota</taxon>
        <taxon>Actinomycetes</taxon>
        <taxon>Streptosporangiales</taxon>
        <taxon>Streptosporangiaceae</taxon>
        <taxon>Planomonospora</taxon>
    </lineage>
</organism>
<feature type="transmembrane region" description="Helical" evidence="1">
    <location>
        <begin position="151"/>
        <end position="170"/>
    </location>
</feature>